<evidence type="ECO:0008006" key="6">
    <source>
        <dbReference type="Google" id="ProtNLM"/>
    </source>
</evidence>
<organism evidence="4 5">
    <name type="scientific">Rotaria sordida</name>
    <dbReference type="NCBI Taxonomy" id="392033"/>
    <lineage>
        <taxon>Eukaryota</taxon>
        <taxon>Metazoa</taxon>
        <taxon>Spiralia</taxon>
        <taxon>Gnathifera</taxon>
        <taxon>Rotifera</taxon>
        <taxon>Eurotatoria</taxon>
        <taxon>Bdelloidea</taxon>
        <taxon>Philodinida</taxon>
        <taxon>Philodinidae</taxon>
        <taxon>Rotaria</taxon>
    </lineage>
</organism>
<keyword evidence="2" id="KW-0677">Repeat</keyword>
<dbReference type="PROSITE" id="PS51450">
    <property type="entry name" value="LRR"/>
    <property type="match status" value="1"/>
</dbReference>
<gene>
    <name evidence="4" type="ORF">RFH988_LOCUS19932</name>
</gene>
<sequence>MFTMPYNNVILTLLVICWLCSMGNSASIASKIPIQSHIIGGYKNSLTKKNDISKLDCSQFNNDYDVLQQFPFPVLLNPIRHLYNQSTATMDENNIFVKKIYINEEEVVPLSVFCLSKLDKLSIVMTPFENDIVPDALLNLKLLSAFWIYDSSILKIPEQLGTLNNLGTLIFDNCSLTHFPNLSKLENLWIIEVRNNPLSVIDGFPDVMLMDLRNNLFDEIPIVKKREALETIAMDNNPLKNIESITSYINLEHLYLSNTTLKFIPSSIGKLQKLTHLDLSHNQLSHIPKSILDLPRLEYLNIENTLLSTEDIQSIEKAFRTFHPNATLII</sequence>
<protein>
    <recommendedName>
        <fullName evidence="6">Chaoptin</fullName>
    </recommendedName>
</protein>
<name>A0A814PYQ3_9BILA</name>
<dbReference type="AlphaFoldDB" id="A0A814PYQ3"/>
<keyword evidence="3" id="KW-0732">Signal</keyword>
<dbReference type="Pfam" id="PF13855">
    <property type="entry name" value="LRR_8"/>
    <property type="match status" value="1"/>
</dbReference>
<proteinExistence type="predicted"/>
<dbReference type="InterPro" id="IPR050216">
    <property type="entry name" value="LRR_domain-containing"/>
</dbReference>
<evidence type="ECO:0000256" key="2">
    <source>
        <dbReference type="ARBA" id="ARBA00022737"/>
    </source>
</evidence>
<dbReference type="InterPro" id="IPR032675">
    <property type="entry name" value="LRR_dom_sf"/>
</dbReference>
<evidence type="ECO:0000256" key="3">
    <source>
        <dbReference type="SAM" id="SignalP"/>
    </source>
</evidence>
<reference evidence="4" key="1">
    <citation type="submission" date="2021-02" db="EMBL/GenBank/DDBJ databases">
        <authorList>
            <person name="Nowell W R."/>
        </authorList>
    </citation>
    <scope>NUCLEOTIDE SEQUENCE</scope>
</reference>
<dbReference type="OrthoDB" id="442066at2759"/>
<dbReference type="Proteomes" id="UP000663882">
    <property type="component" value="Unassembled WGS sequence"/>
</dbReference>
<dbReference type="InterPro" id="IPR001611">
    <property type="entry name" value="Leu-rich_rpt"/>
</dbReference>
<dbReference type="Gene3D" id="3.80.10.10">
    <property type="entry name" value="Ribonuclease Inhibitor"/>
    <property type="match status" value="2"/>
</dbReference>
<dbReference type="SMART" id="SM00369">
    <property type="entry name" value="LRR_TYP"/>
    <property type="match status" value="1"/>
</dbReference>
<evidence type="ECO:0000313" key="4">
    <source>
        <dbReference type="EMBL" id="CAF1112868.1"/>
    </source>
</evidence>
<keyword evidence="1" id="KW-0433">Leucine-rich repeat</keyword>
<feature type="chain" id="PRO_5032450862" description="Chaoptin" evidence="3">
    <location>
        <begin position="26"/>
        <end position="330"/>
    </location>
</feature>
<dbReference type="PANTHER" id="PTHR48051">
    <property type="match status" value="1"/>
</dbReference>
<evidence type="ECO:0000256" key="1">
    <source>
        <dbReference type="ARBA" id="ARBA00022614"/>
    </source>
</evidence>
<comment type="caution">
    <text evidence="4">The sequence shown here is derived from an EMBL/GenBank/DDBJ whole genome shotgun (WGS) entry which is preliminary data.</text>
</comment>
<dbReference type="EMBL" id="CAJNOO010001194">
    <property type="protein sequence ID" value="CAF1112868.1"/>
    <property type="molecule type" value="Genomic_DNA"/>
</dbReference>
<dbReference type="InterPro" id="IPR003591">
    <property type="entry name" value="Leu-rich_rpt_typical-subtyp"/>
</dbReference>
<feature type="signal peptide" evidence="3">
    <location>
        <begin position="1"/>
        <end position="25"/>
    </location>
</feature>
<dbReference type="PANTHER" id="PTHR48051:SF1">
    <property type="entry name" value="RAS SUPPRESSOR PROTEIN 1"/>
    <property type="match status" value="1"/>
</dbReference>
<evidence type="ECO:0000313" key="5">
    <source>
        <dbReference type="Proteomes" id="UP000663882"/>
    </source>
</evidence>
<accession>A0A814PYQ3</accession>
<dbReference type="GO" id="GO:0005737">
    <property type="term" value="C:cytoplasm"/>
    <property type="evidence" value="ECO:0007669"/>
    <property type="project" value="TreeGrafter"/>
</dbReference>
<dbReference type="SUPFAM" id="SSF52058">
    <property type="entry name" value="L domain-like"/>
    <property type="match status" value="1"/>
</dbReference>